<dbReference type="GO" id="GO:0016020">
    <property type="term" value="C:membrane"/>
    <property type="evidence" value="ECO:0007669"/>
    <property type="project" value="UniProtKB-UniRule"/>
</dbReference>
<dbReference type="EMBL" id="FXYD01000001">
    <property type="protein sequence ID" value="SMX31849.1"/>
    <property type="molecule type" value="Genomic_DNA"/>
</dbReference>
<dbReference type="InterPro" id="IPR006665">
    <property type="entry name" value="OmpA-like"/>
</dbReference>
<keyword evidence="1" id="KW-0472">Membrane</keyword>
<evidence type="ECO:0000259" key="2">
    <source>
        <dbReference type="PROSITE" id="PS51123"/>
    </source>
</evidence>
<protein>
    <submittedName>
        <fullName evidence="3">OmpA family protein</fullName>
    </submittedName>
</protein>
<dbReference type="OrthoDB" id="9792021at2"/>
<dbReference type="AlphaFoldDB" id="A0A238JMF3"/>
<organism evidence="3 4">
    <name type="scientific">Octadecabacter ascidiaceicola</name>
    <dbReference type="NCBI Taxonomy" id="1655543"/>
    <lineage>
        <taxon>Bacteria</taxon>
        <taxon>Pseudomonadati</taxon>
        <taxon>Pseudomonadota</taxon>
        <taxon>Alphaproteobacteria</taxon>
        <taxon>Rhodobacterales</taxon>
        <taxon>Roseobacteraceae</taxon>
        <taxon>Octadecabacter</taxon>
    </lineage>
</organism>
<dbReference type="Gene3D" id="3.30.1330.60">
    <property type="entry name" value="OmpA-like domain"/>
    <property type="match status" value="1"/>
</dbReference>
<feature type="domain" description="OmpA-like" evidence="2">
    <location>
        <begin position="145"/>
        <end position="262"/>
    </location>
</feature>
<dbReference type="InterPro" id="IPR036737">
    <property type="entry name" value="OmpA-like_sf"/>
</dbReference>
<evidence type="ECO:0000313" key="3">
    <source>
        <dbReference type="EMBL" id="SMX31849.1"/>
    </source>
</evidence>
<dbReference type="InterPro" id="IPR050330">
    <property type="entry name" value="Bact_OuterMem_StrucFunc"/>
</dbReference>
<dbReference type="PANTHER" id="PTHR30329:SF21">
    <property type="entry name" value="LIPOPROTEIN YIAD-RELATED"/>
    <property type="match status" value="1"/>
</dbReference>
<accession>A0A238JMF3</accession>
<evidence type="ECO:0000256" key="1">
    <source>
        <dbReference type="PROSITE-ProRule" id="PRU00473"/>
    </source>
</evidence>
<keyword evidence="4" id="KW-1185">Reference proteome</keyword>
<dbReference type="Proteomes" id="UP000203464">
    <property type="component" value="Unassembled WGS sequence"/>
</dbReference>
<reference evidence="4" key="1">
    <citation type="submission" date="2017-05" db="EMBL/GenBank/DDBJ databases">
        <authorList>
            <person name="Rodrigo-Torres L."/>
            <person name="Arahal R. D."/>
            <person name="Lucena T."/>
        </authorList>
    </citation>
    <scope>NUCLEOTIDE SEQUENCE [LARGE SCALE GENOMIC DNA]</scope>
    <source>
        <strain evidence="4">CECT 8868</strain>
    </source>
</reference>
<dbReference type="PROSITE" id="PS51123">
    <property type="entry name" value="OMPA_2"/>
    <property type="match status" value="1"/>
</dbReference>
<gene>
    <name evidence="3" type="ORF">OCA8868_00544</name>
</gene>
<dbReference type="PANTHER" id="PTHR30329">
    <property type="entry name" value="STATOR ELEMENT OF FLAGELLAR MOTOR COMPLEX"/>
    <property type="match status" value="1"/>
</dbReference>
<name>A0A238JMF3_9RHOB</name>
<dbReference type="RefSeq" id="WP_093994989.1">
    <property type="nucleotide sequence ID" value="NZ_FXYD01000001.1"/>
</dbReference>
<proteinExistence type="predicted"/>
<evidence type="ECO:0000313" key="4">
    <source>
        <dbReference type="Proteomes" id="UP000203464"/>
    </source>
</evidence>
<dbReference type="SUPFAM" id="SSF103088">
    <property type="entry name" value="OmpA-like"/>
    <property type="match status" value="1"/>
</dbReference>
<sequence>MTNKLIKNLPWIAPTVAILAVGSGFMDRIKLSFAGDGQEIAQETSIETVKAAEAAIAAVQPVEETVPLTPAEPENVSQQLAVLLNGNSDVEVTRSAGFSIDTLEQARDVALGAEAATATPEPDPVGADFFAAAQESLARDNQCVEELRILASQARVYFPSGGLTGSQEGLGQARILGLLAHQCPGVTIRVEGHSDPSGDPVINQRLSLERAEAVVARVAASGVDAQLYDAVGLGDTVPSLVEGPQPSAFYDRRVEFSIVENAQPASYVAPSFETSGTQFQLAACVAQLEAAVQGASIEYAPSGMIVEDADFALASELATIAANCPQARLRLIGQHSDAAFSGEDSATGRLRAAVLMAKLVNAGFPSDQLILAAPSDSRPLDGFSNSRVDFAVIREEL</sequence>